<keyword evidence="1" id="KW-1133">Transmembrane helix</keyword>
<comment type="caution">
    <text evidence="2">The sequence shown here is derived from an EMBL/GenBank/DDBJ whole genome shotgun (WGS) entry which is preliminary data.</text>
</comment>
<gene>
    <name evidence="2" type="ORF">HMPREF0357_11535</name>
</gene>
<evidence type="ECO:0000313" key="3">
    <source>
        <dbReference type="Proteomes" id="UP000003028"/>
    </source>
</evidence>
<accession>E7FY08</accession>
<name>E7FY08_ERYRH</name>
<protein>
    <submittedName>
        <fullName evidence="2">Uncharacterized protein</fullName>
    </submittedName>
</protein>
<reference evidence="2" key="1">
    <citation type="submission" date="2011-01" db="EMBL/GenBank/DDBJ databases">
        <authorList>
            <person name="Muzny D."/>
            <person name="Qin X."/>
            <person name="Buhay C."/>
            <person name="Dugan-Rocha S."/>
            <person name="Ding Y."/>
            <person name="Chen G."/>
            <person name="Hawes A."/>
            <person name="Holder M."/>
            <person name="Jhangiani S."/>
            <person name="Johnson A."/>
            <person name="Khan Z."/>
            <person name="Li Z."/>
            <person name="Liu W."/>
            <person name="Liu X."/>
            <person name="Perez L."/>
            <person name="Shen H."/>
            <person name="Wang Q."/>
            <person name="Watt J."/>
            <person name="Xi L."/>
            <person name="Xin Y."/>
            <person name="Zhou J."/>
            <person name="Deng J."/>
            <person name="Jiang H."/>
            <person name="Liu Y."/>
            <person name="Qu J."/>
            <person name="Song X.-Z."/>
            <person name="Zhang L."/>
            <person name="Villasana D."/>
            <person name="Johnson A."/>
            <person name="Liu J."/>
            <person name="Liyanage D."/>
            <person name="Lorensuhewa L."/>
            <person name="Robinson T."/>
            <person name="Song A."/>
            <person name="Song B.-B."/>
            <person name="Dinh H."/>
            <person name="Thornton R."/>
            <person name="Coyle M."/>
            <person name="Francisco L."/>
            <person name="Jackson L."/>
            <person name="Javaid M."/>
            <person name="Korchina V."/>
            <person name="Kovar C."/>
            <person name="Mata R."/>
            <person name="Mathew T."/>
            <person name="Ngo R."/>
            <person name="Nguyen L."/>
            <person name="Nguyen N."/>
            <person name="Okwuonu G."/>
            <person name="Ongeri F."/>
            <person name="Pham C."/>
            <person name="Simmons D."/>
            <person name="Wilczek-Boney K."/>
            <person name="Hale W."/>
            <person name="Jakkamsetti A."/>
            <person name="Pham P."/>
            <person name="Ruth R."/>
            <person name="San Lucas F."/>
            <person name="Warren J."/>
            <person name="Zhang J."/>
            <person name="Zhao Z."/>
            <person name="Zhou C."/>
            <person name="Zhu D."/>
            <person name="Lee S."/>
            <person name="Bess C."/>
            <person name="Blankenburg K."/>
            <person name="Forbes L."/>
            <person name="Fu Q."/>
            <person name="Gubbala S."/>
            <person name="Hirani K."/>
            <person name="Jayaseelan J.C."/>
            <person name="Lara F."/>
            <person name="Munidasa M."/>
            <person name="Palculict T."/>
            <person name="Patil S."/>
            <person name="Pu L.-L."/>
            <person name="Saada N."/>
            <person name="Tang L."/>
            <person name="Weissenberger G."/>
            <person name="Zhu Y."/>
            <person name="Hemphill L."/>
            <person name="Shang Y."/>
            <person name="Youmans B."/>
            <person name="Ayvaz T."/>
            <person name="Ross M."/>
            <person name="Santibanez J."/>
            <person name="Aqrawi P."/>
            <person name="Gross S."/>
            <person name="Joshi V."/>
            <person name="Fowler G."/>
            <person name="Nazareth L."/>
            <person name="Reid J."/>
            <person name="Worley K."/>
            <person name="Petrosino J."/>
            <person name="Highlander S."/>
            <person name="Gibbs R."/>
        </authorList>
    </citation>
    <scope>NUCLEOTIDE SEQUENCE [LARGE SCALE GENOMIC DNA]</scope>
    <source>
        <strain evidence="2">ATCC 19414</strain>
    </source>
</reference>
<dbReference type="AlphaFoldDB" id="E7FY08"/>
<organism evidence="2 3">
    <name type="scientific">Erysipelothrix rhusiopathiae ATCC 19414</name>
    <dbReference type="NCBI Taxonomy" id="525280"/>
    <lineage>
        <taxon>Bacteria</taxon>
        <taxon>Bacillati</taxon>
        <taxon>Bacillota</taxon>
        <taxon>Erysipelotrichia</taxon>
        <taxon>Erysipelotrichales</taxon>
        <taxon>Erysipelotrichaceae</taxon>
        <taxon>Erysipelothrix</taxon>
    </lineage>
</organism>
<proteinExistence type="predicted"/>
<dbReference type="Proteomes" id="UP000003028">
    <property type="component" value="Unassembled WGS sequence"/>
</dbReference>
<keyword evidence="1" id="KW-0812">Transmembrane</keyword>
<keyword evidence="3" id="KW-1185">Reference proteome</keyword>
<sequence length="105" mass="12061">MKQAIEGYLQIILMMVSICVLFCIIDLNHKQNNLALCKEHVITRMNHYHSSEIQTADLEMCNGTSIQTKREAGRYRVKLIKSISLFSIDLPLKLEDSGLTYMIQT</sequence>
<keyword evidence="1" id="KW-0472">Membrane</keyword>
<dbReference type="EMBL" id="ACLK02000003">
    <property type="protein sequence ID" value="EFY08382.1"/>
    <property type="molecule type" value="Genomic_DNA"/>
</dbReference>
<dbReference type="STRING" id="1648.A2I91_08620"/>
<feature type="transmembrane region" description="Helical" evidence="1">
    <location>
        <begin position="7"/>
        <end position="27"/>
    </location>
</feature>
<evidence type="ECO:0000256" key="1">
    <source>
        <dbReference type="SAM" id="Phobius"/>
    </source>
</evidence>
<evidence type="ECO:0000313" key="2">
    <source>
        <dbReference type="EMBL" id="EFY08382.1"/>
    </source>
</evidence>
<dbReference type="OrthoDB" id="9946102at2"/>